<dbReference type="InterPro" id="IPR027417">
    <property type="entry name" value="P-loop_NTPase"/>
</dbReference>
<dbReference type="EMBL" id="JACHWP010000004">
    <property type="protein sequence ID" value="MBB3023319.1"/>
    <property type="molecule type" value="Genomic_DNA"/>
</dbReference>
<gene>
    <name evidence="4" type="ORF">FHX50_001611</name>
</gene>
<protein>
    <submittedName>
        <fullName evidence="4">ABC-type multidrug transport system ATPase subunit</fullName>
    </submittedName>
</protein>
<dbReference type="Pfam" id="PF00005">
    <property type="entry name" value="ABC_tran"/>
    <property type="match status" value="1"/>
</dbReference>
<feature type="domain" description="ABC transporter" evidence="3">
    <location>
        <begin position="2"/>
        <end position="200"/>
    </location>
</feature>
<dbReference type="InterPro" id="IPR003439">
    <property type="entry name" value="ABC_transporter-like_ATP-bd"/>
</dbReference>
<keyword evidence="5" id="KW-1185">Reference proteome</keyword>
<proteinExistence type="predicted"/>
<dbReference type="GO" id="GO:0022857">
    <property type="term" value="F:transmembrane transporter activity"/>
    <property type="evidence" value="ECO:0007669"/>
    <property type="project" value="TreeGrafter"/>
</dbReference>
<evidence type="ECO:0000313" key="4">
    <source>
        <dbReference type="EMBL" id="MBB3023319.1"/>
    </source>
</evidence>
<evidence type="ECO:0000256" key="2">
    <source>
        <dbReference type="ARBA" id="ARBA00022840"/>
    </source>
</evidence>
<dbReference type="Proteomes" id="UP000568050">
    <property type="component" value="Unassembled WGS sequence"/>
</dbReference>
<dbReference type="SMART" id="SM00382">
    <property type="entry name" value="AAA"/>
    <property type="match status" value="1"/>
</dbReference>
<organism evidence="4 5">
    <name type="scientific">Helcobacillus massiliensis</name>
    <dbReference type="NCBI Taxonomy" id="521392"/>
    <lineage>
        <taxon>Bacteria</taxon>
        <taxon>Bacillati</taxon>
        <taxon>Actinomycetota</taxon>
        <taxon>Actinomycetes</taxon>
        <taxon>Micrococcales</taxon>
        <taxon>Dermabacteraceae</taxon>
        <taxon>Helcobacillus</taxon>
    </lineage>
</organism>
<comment type="caution">
    <text evidence="4">The sequence shown here is derived from an EMBL/GenBank/DDBJ whole genome shotgun (WGS) entry which is preliminary data.</text>
</comment>
<evidence type="ECO:0000259" key="3">
    <source>
        <dbReference type="PROSITE" id="PS50893"/>
    </source>
</evidence>
<accession>A0A839QWU7</accession>
<dbReference type="SUPFAM" id="SSF52540">
    <property type="entry name" value="P-loop containing nucleoside triphosphate hydrolases"/>
    <property type="match status" value="1"/>
</dbReference>
<dbReference type="GO" id="GO:0005524">
    <property type="term" value="F:ATP binding"/>
    <property type="evidence" value="ECO:0007669"/>
    <property type="project" value="UniProtKB-KW"/>
</dbReference>
<reference evidence="4 5" key="1">
    <citation type="submission" date="2020-08" db="EMBL/GenBank/DDBJ databases">
        <title>Sequencing the genomes of 1000 actinobacteria strains.</title>
        <authorList>
            <person name="Klenk H.-P."/>
        </authorList>
    </citation>
    <scope>NUCLEOTIDE SEQUENCE [LARGE SCALE GENOMIC DNA]</scope>
    <source>
        <strain evidence="4 5">DSM 23040</strain>
    </source>
</reference>
<evidence type="ECO:0000256" key="1">
    <source>
        <dbReference type="ARBA" id="ARBA00022741"/>
    </source>
</evidence>
<dbReference type="InterPro" id="IPR003593">
    <property type="entry name" value="AAA+_ATPase"/>
</dbReference>
<sequence>MLTATDLTIGYGDTDPVIQGLDLTADPGDIIAVTGANGSGKSTLLRGLAGHQPLDSGTILLDGADLTANSRAHRRDVFAVLDGSAWMRELTLGDHLRILETDGSLMSADDAIHTLDLADLADRHPHTFSSGQRQRSALATALVRPWSVLILDEPEQRLDVDYQERTADILRAIAPGAVIILATHSQQLIDRLGAAELHLS</sequence>
<keyword evidence="1" id="KW-0547">Nucleotide-binding</keyword>
<dbReference type="Gene3D" id="3.40.50.300">
    <property type="entry name" value="P-loop containing nucleotide triphosphate hydrolases"/>
    <property type="match status" value="1"/>
</dbReference>
<dbReference type="InterPro" id="IPR015854">
    <property type="entry name" value="ABC_transpr_LolD-like"/>
</dbReference>
<dbReference type="PROSITE" id="PS50893">
    <property type="entry name" value="ABC_TRANSPORTER_2"/>
    <property type="match status" value="1"/>
</dbReference>
<dbReference type="RefSeq" id="WP_183376413.1">
    <property type="nucleotide sequence ID" value="NZ_CBCSFZ010000025.1"/>
</dbReference>
<evidence type="ECO:0000313" key="5">
    <source>
        <dbReference type="Proteomes" id="UP000568050"/>
    </source>
</evidence>
<name>A0A839QWU7_9MICO</name>
<dbReference type="GO" id="GO:0005886">
    <property type="term" value="C:plasma membrane"/>
    <property type="evidence" value="ECO:0007669"/>
    <property type="project" value="TreeGrafter"/>
</dbReference>
<keyword evidence="2" id="KW-0067">ATP-binding</keyword>
<dbReference type="AlphaFoldDB" id="A0A839QWU7"/>
<dbReference type="GO" id="GO:0016887">
    <property type="term" value="F:ATP hydrolysis activity"/>
    <property type="evidence" value="ECO:0007669"/>
    <property type="project" value="InterPro"/>
</dbReference>
<dbReference type="PANTHER" id="PTHR24220">
    <property type="entry name" value="IMPORT ATP-BINDING PROTEIN"/>
    <property type="match status" value="1"/>
</dbReference>